<dbReference type="PROSITE" id="PS50054">
    <property type="entry name" value="TYR_PHOSPHATASE_DUAL"/>
    <property type="match status" value="1"/>
</dbReference>
<dbReference type="Gene3D" id="3.90.190.10">
    <property type="entry name" value="Protein tyrosine phosphatase superfamily"/>
    <property type="match status" value="1"/>
</dbReference>
<comment type="caution">
    <text evidence="6">The sequence shown here is derived from an EMBL/GenBank/DDBJ whole genome shotgun (WGS) entry which is preliminary data.</text>
</comment>
<evidence type="ECO:0000259" key="4">
    <source>
        <dbReference type="PROSITE" id="PS50054"/>
    </source>
</evidence>
<organism evidence="6 7">
    <name type="scientific">Ilex paraguariensis</name>
    <name type="common">yerba mate</name>
    <dbReference type="NCBI Taxonomy" id="185542"/>
    <lineage>
        <taxon>Eukaryota</taxon>
        <taxon>Viridiplantae</taxon>
        <taxon>Streptophyta</taxon>
        <taxon>Embryophyta</taxon>
        <taxon>Tracheophyta</taxon>
        <taxon>Spermatophyta</taxon>
        <taxon>Magnoliopsida</taxon>
        <taxon>eudicotyledons</taxon>
        <taxon>Gunneridae</taxon>
        <taxon>Pentapetalae</taxon>
        <taxon>asterids</taxon>
        <taxon>campanulids</taxon>
        <taxon>Aquifoliales</taxon>
        <taxon>Aquifoliaceae</taxon>
        <taxon>Ilex</taxon>
    </lineage>
</organism>
<dbReference type="InterPro" id="IPR000340">
    <property type="entry name" value="Dual-sp_phosphatase_cat-dom"/>
</dbReference>
<accession>A0ABC8U7P6</accession>
<dbReference type="InterPro" id="IPR029006">
    <property type="entry name" value="ADF-H/Gelsolin-like_dom_sf"/>
</dbReference>
<feature type="domain" description="Tyrosine-protein phosphatase" evidence="4">
    <location>
        <begin position="117"/>
        <end position="259"/>
    </location>
</feature>
<gene>
    <name evidence="6" type="ORF">ILEXP_LOCUS45831</name>
</gene>
<dbReference type="Gene3D" id="3.40.20.10">
    <property type="entry name" value="Severin"/>
    <property type="match status" value="1"/>
</dbReference>
<dbReference type="InterPro" id="IPR057528">
    <property type="entry name" value="MPK1_C"/>
</dbReference>
<keyword evidence="1" id="KW-0378">Hydrolase</keyword>
<dbReference type="InterPro" id="IPR029021">
    <property type="entry name" value="Prot-tyrosine_phosphatase-like"/>
</dbReference>
<dbReference type="SUPFAM" id="SSF52799">
    <property type="entry name" value="(Phosphotyrosine protein) phosphatases II"/>
    <property type="match status" value="1"/>
</dbReference>
<evidence type="ECO:0000313" key="6">
    <source>
        <dbReference type="EMBL" id="CAK9175995.1"/>
    </source>
</evidence>
<dbReference type="AlphaFoldDB" id="A0ABC8U7P6"/>
<evidence type="ECO:0000256" key="3">
    <source>
        <dbReference type="SAM" id="MobiDB-lite"/>
    </source>
</evidence>
<evidence type="ECO:0000259" key="5">
    <source>
        <dbReference type="PROSITE" id="PS50056"/>
    </source>
</evidence>
<feature type="domain" description="Tyrosine specific protein phosphatases" evidence="5">
    <location>
        <begin position="176"/>
        <end position="237"/>
    </location>
</feature>
<dbReference type="EMBL" id="CAUOFW020006725">
    <property type="protein sequence ID" value="CAK9175995.1"/>
    <property type="molecule type" value="Genomic_DNA"/>
</dbReference>
<name>A0ABC8U7P6_9AQUA</name>
<feature type="region of interest" description="Disordered" evidence="3">
    <location>
        <begin position="1"/>
        <end position="48"/>
    </location>
</feature>
<dbReference type="Pfam" id="PF00782">
    <property type="entry name" value="DSPc"/>
    <property type="match status" value="1"/>
</dbReference>
<dbReference type="CDD" id="cd14498">
    <property type="entry name" value="DSP"/>
    <property type="match status" value="1"/>
</dbReference>
<dbReference type="PROSITE" id="PS50056">
    <property type="entry name" value="TYR_PHOSPHATASE_2"/>
    <property type="match status" value="1"/>
</dbReference>
<evidence type="ECO:0000256" key="2">
    <source>
        <dbReference type="ARBA" id="ARBA00022912"/>
    </source>
</evidence>
<dbReference type="InterPro" id="IPR020422">
    <property type="entry name" value="TYR_PHOSPHATASE_DUAL_dom"/>
</dbReference>
<dbReference type="Proteomes" id="UP001642360">
    <property type="component" value="Unassembled WGS sequence"/>
</dbReference>
<dbReference type="PROSITE" id="PS00383">
    <property type="entry name" value="TYR_PHOSPHATASE_1"/>
    <property type="match status" value="1"/>
</dbReference>
<dbReference type="InterPro" id="IPR016130">
    <property type="entry name" value="Tyr_Pase_AS"/>
</dbReference>
<dbReference type="SUPFAM" id="SSF55753">
    <property type="entry name" value="Actin depolymerizing proteins"/>
    <property type="match status" value="2"/>
</dbReference>
<dbReference type="GO" id="GO:0004721">
    <property type="term" value="F:phosphoprotein phosphatase activity"/>
    <property type="evidence" value="ECO:0007669"/>
    <property type="project" value="UniProtKB-KW"/>
</dbReference>
<evidence type="ECO:0008006" key="8">
    <source>
        <dbReference type="Google" id="ProtNLM"/>
    </source>
</evidence>
<dbReference type="PANTHER" id="PTHR46381:SF2">
    <property type="entry name" value="MAP KINASE PHOSPHATASE"/>
    <property type="match status" value="1"/>
</dbReference>
<evidence type="ECO:0000256" key="1">
    <source>
        <dbReference type="ARBA" id="ARBA00022801"/>
    </source>
</evidence>
<proteinExistence type="predicted"/>
<keyword evidence="2" id="KW-0904">Protein phosphatase</keyword>
<evidence type="ECO:0000313" key="7">
    <source>
        <dbReference type="Proteomes" id="UP001642360"/>
    </source>
</evidence>
<protein>
    <recommendedName>
        <fullName evidence="8">Protein-tyrosine-phosphatase MKP1</fullName>
    </recommendedName>
</protein>
<sequence>MLGEEDSKEWPSGGNNQRTYSRSVSWTDRSPRKSTSRPQWNSKARGCLPPLQPLSITRVNVEEWPKAGSDDLGIWPTNPPTPGVRLGPIKNCENSNSEQTPREFEFKKDKLAFFDKECSRIVDHVYLGSDAVAKNREVLRQNGITHVLNCVGFVCPEYFKNDLVYKTLWLQDSPSEDITSILYDVFDYFEDVREQGGRVLVHCCQGVSRSTSLVIAYLMWKEGQSFEDAFQYVKTARGVTNPNMGFACQLLQCQKRVHAMPASPNSVLRMYRMAPHSPYDPLHLVPKLLSQPGVRGLDSRGAFVVHVPSAIYVWVGKSCVSVMSDSARTAAYQVIRYERAQGLVMIIKEGDEPSEFWEALGIVDGCNEAEARGADMPLARNDRVATAIQPGIGDRKFDYDLDFEIFHRALADGVVPPFSLSGTGSETCLPARENGWGRLRRKFACGIMKEFITSSKLSCNTTESSHEPGENMEACKEIEYPVLPTDPSLPSSSQCGSEDSFSSFATTSANCIKGTCEEVEQSSPLIDPLSSPSPPSSLRDSFPYFVVSHPEFSSTSPSLSPSTSDYSGSFNFSPSSSNWSDLSYLSAQPSPSGMQSKDLYSANNSSLGESACVNCKKAASSSEETFSTNHASGVANTCLPCKGISPSIAERRGSNPPPPMMLPPVDDASHVSTNLVRSCSFSLPDLEDEMMRDLECKQFDEEGSYEMDREERVLEAEIDMVGDEFQNGLDNEIEYDTSHYPLNNLGHSVAKVASLVVYHWPSMHKVERHCFDILDSGSIYIMFVPDVSMGTNNLDVLYVWLGRDVLCEKGHNQLINNDGTCRDSHVQWEKIAHNFLAQRGLETNSIVQIVREGEEPEQLLKHLQCFSFQKALGNTS</sequence>
<dbReference type="PANTHER" id="PTHR46381">
    <property type="entry name" value="MKPA PROTEIN"/>
    <property type="match status" value="1"/>
</dbReference>
<dbReference type="InterPro" id="IPR000387">
    <property type="entry name" value="Tyr_Pase_dom"/>
</dbReference>
<dbReference type="Pfam" id="PF25466">
    <property type="entry name" value="MPK1_gelsolin_C"/>
    <property type="match status" value="1"/>
</dbReference>
<feature type="compositionally biased region" description="Polar residues" evidence="3">
    <location>
        <begin position="13"/>
        <end position="28"/>
    </location>
</feature>
<dbReference type="SMART" id="SM00195">
    <property type="entry name" value="DSPc"/>
    <property type="match status" value="1"/>
</dbReference>
<reference evidence="6 7" key="1">
    <citation type="submission" date="2024-02" db="EMBL/GenBank/DDBJ databases">
        <authorList>
            <person name="Vignale AGUSTIN F."/>
            <person name="Sosa J E."/>
            <person name="Modenutti C."/>
        </authorList>
    </citation>
    <scope>NUCLEOTIDE SEQUENCE [LARGE SCALE GENOMIC DNA]</scope>
</reference>
<keyword evidence="7" id="KW-1185">Reference proteome</keyword>